<name>A0ABR8TPK1_9PSED</name>
<protein>
    <recommendedName>
        <fullName evidence="2">UPF0270 protein H9642_10250</fullName>
    </recommendedName>
</protein>
<organism evidence="3 4">
    <name type="scientific">Serpens gallinarum</name>
    <dbReference type="NCBI Taxonomy" id="2763075"/>
    <lineage>
        <taxon>Bacteria</taxon>
        <taxon>Pseudomonadati</taxon>
        <taxon>Pseudomonadota</taxon>
        <taxon>Gammaproteobacteria</taxon>
        <taxon>Pseudomonadales</taxon>
        <taxon>Pseudomonadaceae</taxon>
        <taxon>Pseudomonas</taxon>
    </lineage>
</organism>
<dbReference type="NCBIfam" id="NF001441">
    <property type="entry name" value="PRK00304.1"/>
    <property type="match status" value="1"/>
</dbReference>
<dbReference type="Proteomes" id="UP000611945">
    <property type="component" value="Unassembled WGS sequence"/>
</dbReference>
<dbReference type="SUPFAM" id="SSF118001">
    <property type="entry name" value="YehU-like"/>
    <property type="match status" value="1"/>
</dbReference>
<dbReference type="PIRSF" id="PIRSF006169">
    <property type="entry name" value="UCP006169"/>
    <property type="match status" value="1"/>
</dbReference>
<keyword evidence="4" id="KW-1185">Reference proteome</keyword>
<dbReference type="InterPro" id="IPR010648">
    <property type="entry name" value="UPF0270"/>
</dbReference>
<sequence>MLIPHDLLEAETLTRLLEDFVTREGTDNGDETPLETRVARARHALEKGRALIVFDPESQQCILMLKEQVPKELRG</sequence>
<accession>A0ABR8TPK1</accession>
<proteinExistence type="inferred from homology"/>
<evidence type="ECO:0000313" key="4">
    <source>
        <dbReference type="Proteomes" id="UP000611945"/>
    </source>
</evidence>
<evidence type="ECO:0000256" key="1">
    <source>
        <dbReference type="ARBA" id="ARBA00006450"/>
    </source>
</evidence>
<dbReference type="HAMAP" id="MF_00690">
    <property type="entry name" value="UPF0270"/>
    <property type="match status" value="1"/>
</dbReference>
<dbReference type="InterPro" id="IPR036685">
    <property type="entry name" value="YehU-like_sf"/>
</dbReference>
<comment type="caution">
    <text evidence="3">The sequence shown here is derived from an EMBL/GenBank/DDBJ whole genome shotgun (WGS) entry which is preliminary data.</text>
</comment>
<evidence type="ECO:0000313" key="3">
    <source>
        <dbReference type="EMBL" id="MBD7977569.1"/>
    </source>
</evidence>
<evidence type="ECO:0000256" key="2">
    <source>
        <dbReference type="HAMAP-Rule" id="MF_00690"/>
    </source>
</evidence>
<reference evidence="3 4" key="1">
    <citation type="submission" date="2020-08" db="EMBL/GenBank/DDBJ databases">
        <title>A Genomic Blueprint of the Chicken Gut Microbiome.</title>
        <authorList>
            <person name="Gilroy R."/>
            <person name="Ravi A."/>
            <person name="Getino M."/>
            <person name="Pursley I."/>
            <person name="Horton D.L."/>
            <person name="Alikhan N.-F."/>
            <person name="Baker D."/>
            <person name="Gharbi K."/>
            <person name="Hall N."/>
            <person name="Watson M."/>
            <person name="Adriaenssens E.M."/>
            <person name="Foster-Nyarko E."/>
            <person name="Jarju S."/>
            <person name="Secka A."/>
            <person name="Antonio M."/>
            <person name="Oren A."/>
            <person name="Chaudhuri R."/>
            <person name="La Ragione R.M."/>
            <person name="Hildebrand F."/>
            <person name="Pallen M.J."/>
        </authorList>
    </citation>
    <scope>NUCLEOTIDE SEQUENCE [LARGE SCALE GENOMIC DNA]</scope>
    <source>
        <strain evidence="3 4">Sa2CUA2</strain>
    </source>
</reference>
<dbReference type="EMBL" id="JACSQG010000004">
    <property type="protein sequence ID" value="MBD7977569.1"/>
    <property type="molecule type" value="Genomic_DNA"/>
</dbReference>
<dbReference type="RefSeq" id="WP_251836343.1">
    <property type="nucleotide sequence ID" value="NZ_JACSQG010000004.1"/>
</dbReference>
<comment type="similarity">
    <text evidence="1 2">Belongs to the UPF0270 family.</text>
</comment>
<dbReference type="Gene3D" id="1.10.10.610">
    <property type="entry name" value="YehU-like"/>
    <property type="match status" value="1"/>
</dbReference>
<gene>
    <name evidence="3" type="ORF">H9642_10250</name>
</gene>
<dbReference type="Pfam" id="PF06794">
    <property type="entry name" value="UPF0270"/>
    <property type="match status" value="1"/>
</dbReference>